<reference evidence="2 3" key="1">
    <citation type="submission" date="2014-03" db="EMBL/GenBank/DDBJ databases">
        <title>Genomics of Bifidobacteria.</title>
        <authorList>
            <person name="Ventura M."/>
            <person name="Milani C."/>
            <person name="Lugli G.A."/>
        </authorList>
    </citation>
    <scope>NUCLEOTIDE SEQUENCE [LARGE SCALE GENOMIC DNA]</scope>
    <source>
        <strain evidence="2 3">DSM 23969</strain>
    </source>
</reference>
<comment type="caution">
    <text evidence="2">The sequence shown here is derived from an EMBL/GenBank/DDBJ whole genome shotgun (WGS) entry which is preliminary data.</text>
</comment>
<dbReference type="Proteomes" id="UP000029108">
    <property type="component" value="Unassembled WGS sequence"/>
</dbReference>
<dbReference type="EMBL" id="JGYN01000040">
    <property type="protein sequence ID" value="KFI46109.1"/>
    <property type="molecule type" value="Genomic_DNA"/>
</dbReference>
<dbReference type="RefSeq" id="WP_033496029.1">
    <property type="nucleotide sequence ID" value="NZ_JDUU01000033.1"/>
</dbReference>
<feature type="region of interest" description="Disordered" evidence="1">
    <location>
        <begin position="72"/>
        <end position="116"/>
    </location>
</feature>
<organism evidence="2 3">
    <name type="scientific">Bifidobacterium biavatii DSM 23969</name>
    <dbReference type="NCBI Taxonomy" id="1437608"/>
    <lineage>
        <taxon>Bacteria</taxon>
        <taxon>Bacillati</taxon>
        <taxon>Actinomycetota</taxon>
        <taxon>Actinomycetes</taxon>
        <taxon>Bifidobacteriales</taxon>
        <taxon>Bifidobacteriaceae</taxon>
        <taxon>Bifidobacterium</taxon>
    </lineage>
</organism>
<feature type="compositionally biased region" description="Basic and acidic residues" evidence="1">
    <location>
        <begin position="93"/>
        <end position="112"/>
    </location>
</feature>
<gene>
    <name evidence="2" type="ORF">BBIA_2074</name>
</gene>
<evidence type="ECO:0000313" key="2">
    <source>
        <dbReference type="EMBL" id="KFI46109.1"/>
    </source>
</evidence>
<protein>
    <submittedName>
        <fullName evidence="2">Uncharacterized protein</fullName>
    </submittedName>
</protein>
<accession>A0A086ZHV9</accession>
<evidence type="ECO:0000256" key="1">
    <source>
        <dbReference type="SAM" id="MobiDB-lite"/>
    </source>
</evidence>
<keyword evidence="3" id="KW-1185">Reference proteome</keyword>
<sequence length="146" mass="15885">MNGRTITVMAWEPEMVAGLLWGADTTVLPPISPDSPQGRLVRLMCGRDEAVIIIERGFQTITPLPGMLPPVASSGRVIAQPQASGGGTDDGDDKPADDDHTPISQVKSEDRHRISRRQVLADIQRLAADYRRKSTMQQQTGRNISA</sequence>
<evidence type="ECO:0000313" key="3">
    <source>
        <dbReference type="Proteomes" id="UP000029108"/>
    </source>
</evidence>
<dbReference type="AlphaFoldDB" id="A0A086ZHV9"/>
<dbReference type="STRING" id="1437608.GCA_000771645_01779"/>
<proteinExistence type="predicted"/>
<name>A0A086ZHV9_9BIFI</name>